<sequence>MLDRVKLKISNIHEDFIITTFDEVYMTPSGKDVKFRYGTFSGTFIARQNAVILTGSLHKFFKGGENFDDFSYEQVKSSLKMISDKFNKELKDIQIQFVEIGVNLKMSTEPANYFNCFKALDKNTFICMTPLTGSNRINGIRCKSSTNDFKVYNKSADAKKKSKTKIYAPENIVRIEMVLYSIYLRQHKMIYNAEQLYNPRIFKRYVQVLVKAFNRSSKLSIYSAEDLKGLTEKDIRDYCFITSEHYHIFTETLKRLGRSMKNEIARRKKTVGRINNLEINIDYVEELTEAFHNKRKQLMD</sequence>
<gene>
    <name evidence="1" type="ORF">HMPREF0766_10569</name>
</gene>
<accession>D7VHV0</accession>
<dbReference type="EMBL" id="ACHA02000002">
    <property type="protein sequence ID" value="EFK59652.1"/>
    <property type="molecule type" value="Genomic_DNA"/>
</dbReference>
<dbReference type="eggNOG" id="ENOG50334AH">
    <property type="taxonomic scope" value="Bacteria"/>
</dbReference>
<comment type="caution">
    <text evidence="1">The sequence shown here is derived from an EMBL/GenBank/DDBJ whole genome shotgun (WGS) entry which is preliminary data.</text>
</comment>
<proteinExistence type="predicted"/>
<evidence type="ECO:0000313" key="2">
    <source>
        <dbReference type="Proteomes" id="UP000006258"/>
    </source>
</evidence>
<name>D7VHV0_SPHSI</name>
<organism evidence="1 2">
    <name type="scientific">Sphingobacterium spiritivorum ATCC 33861</name>
    <dbReference type="NCBI Taxonomy" id="525373"/>
    <lineage>
        <taxon>Bacteria</taxon>
        <taxon>Pseudomonadati</taxon>
        <taxon>Bacteroidota</taxon>
        <taxon>Sphingobacteriia</taxon>
        <taxon>Sphingobacteriales</taxon>
        <taxon>Sphingobacteriaceae</taxon>
        <taxon>Sphingobacterium</taxon>
    </lineage>
</organism>
<protein>
    <recommendedName>
        <fullName evidence="3">Replication initiation factor</fullName>
    </recommendedName>
</protein>
<dbReference type="AlphaFoldDB" id="D7VHV0"/>
<evidence type="ECO:0000313" key="1">
    <source>
        <dbReference type="EMBL" id="EFK59652.1"/>
    </source>
</evidence>
<dbReference type="Proteomes" id="UP000006258">
    <property type="component" value="Unassembled WGS sequence"/>
</dbReference>
<dbReference type="HOGENOM" id="CLU_927190_0_0_10"/>
<reference evidence="1" key="1">
    <citation type="submission" date="2010-07" db="EMBL/GenBank/DDBJ databases">
        <authorList>
            <person name="Muzny D."/>
            <person name="Qin X."/>
            <person name="Buhay C."/>
            <person name="Dugan-Rocha S."/>
            <person name="Ding Y."/>
            <person name="Chen G."/>
            <person name="Hawes A."/>
            <person name="Holder M."/>
            <person name="Jhangiani S."/>
            <person name="Johnson A."/>
            <person name="Khan Z."/>
            <person name="Li Z."/>
            <person name="Liu W."/>
            <person name="Liu X."/>
            <person name="Perez L."/>
            <person name="Shen H."/>
            <person name="Wang Q."/>
            <person name="Watt J."/>
            <person name="Xi L."/>
            <person name="Xin Y."/>
            <person name="Zhou J."/>
            <person name="Deng J."/>
            <person name="Jiang H."/>
            <person name="Liu Y."/>
            <person name="Qu J."/>
            <person name="Song X.-Z."/>
            <person name="Zhang L."/>
            <person name="Villasana D."/>
            <person name="Johnson A."/>
            <person name="Liu J."/>
            <person name="Liyanage D."/>
            <person name="Lorensuhewa L."/>
            <person name="Robinson T."/>
            <person name="Song A."/>
            <person name="Song B.-B."/>
            <person name="Dinh H."/>
            <person name="Thornton R."/>
            <person name="Coyle M."/>
            <person name="Francisco L."/>
            <person name="Jackson L."/>
            <person name="Javaid M."/>
            <person name="Korchina V."/>
            <person name="Kovar C."/>
            <person name="Mata R."/>
            <person name="Mathew T."/>
            <person name="Ngo R."/>
            <person name="Nguyen L."/>
            <person name="Nguyen N."/>
            <person name="Okwuonu G."/>
            <person name="Ongeri F."/>
            <person name="Pham C."/>
            <person name="Simmons D."/>
            <person name="Wilczek-Boney K."/>
            <person name="Hale W."/>
            <person name="Jakkamsetti A."/>
            <person name="Pham P."/>
            <person name="Ruth R."/>
            <person name="San Lucas F."/>
            <person name="Warren J."/>
            <person name="Zhang J."/>
            <person name="Zhao Z."/>
            <person name="Zhou C."/>
            <person name="Zhu D."/>
            <person name="Lee S."/>
            <person name="Bess C."/>
            <person name="Blankenburg K."/>
            <person name="Forbes L."/>
            <person name="Fu Q."/>
            <person name="Gubbala S."/>
            <person name="Hirani K."/>
            <person name="Jayaseelan J.C."/>
            <person name="Lara F."/>
            <person name="Munidasa M."/>
            <person name="Palculict T."/>
            <person name="Patil S."/>
            <person name="Pu L.-L."/>
            <person name="Saada N."/>
            <person name="Tang L."/>
            <person name="Weissenberger G."/>
            <person name="Zhu Y."/>
            <person name="Hemphill L."/>
            <person name="Shang Y."/>
            <person name="Youmans B."/>
            <person name="Ayvaz T."/>
            <person name="Ross M."/>
            <person name="Santibanez J."/>
            <person name="Aqrawi P."/>
            <person name="Gross S."/>
            <person name="Joshi V."/>
            <person name="Fowler G."/>
            <person name="Nazareth L."/>
            <person name="Reid J."/>
            <person name="Worley K."/>
            <person name="Petrosino J."/>
            <person name="Highlander S."/>
            <person name="Gibbs R."/>
        </authorList>
    </citation>
    <scope>NUCLEOTIDE SEQUENCE [LARGE SCALE GENOMIC DNA]</scope>
    <source>
        <strain evidence="1">ATCC 33861</strain>
    </source>
</reference>
<evidence type="ECO:0008006" key="3">
    <source>
        <dbReference type="Google" id="ProtNLM"/>
    </source>
</evidence>
<keyword evidence="2" id="KW-1185">Reference proteome</keyword>